<evidence type="ECO:0000313" key="1">
    <source>
        <dbReference type="EMBL" id="WMV23491.1"/>
    </source>
</evidence>
<name>A0AAF0QHM8_SOLVR</name>
<reference evidence="1" key="1">
    <citation type="submission" date="2023-08" db="EMBL/GenBank/DDBJ databases">
        <title>A de novo genome assembly of Solanum verrucosum Schlechtendal, a Mexican diploid species geographically isolated from the other diploid A-genome species in potato relatives.</title>
        <authorList>
            <person name="Hosaka K."/>
        </authorList>
    </citation>
    <scope>NUCLEOTIDE SEQUENCE</scope>
    <source>
        <tissue evidence="1">Young leaves</tissue>
    </source>
</reference>
<evidence type="ECO:0000313" key="2">
    <source>
        <dbReference type="Proteomes" id="UP001234989"/>
    </source>
</evidence>
<accession>A0AAF0QHM8</accession>
<dbReference type="Proteomes" id="UP001234989">
    <property type="component" value="Chromosome 4"/>
</dbReference>
<keyword evidence="2" id="KW-1185">Reference proteome</keyword>
<dbReference type="AlphaFoldDB" id="A0AAF0QHM8"/>
<sequence length="23" mass="2725">MLSLQKTNLKFIIKFPQKFIISS</sequence>
<protein>
    <submittedName>
        <fullName evidence="1">Uncharacterized protein</fullName>
    </submittedName>
</protein>
<gene>
    <name evidence="1" type="ORF">MTR67_016876</name>
</gene>
<dbReference type="EMBL" id="CP133615">
    <property type="protein sequence ID" value="WMV23491.1"/>
    <property type="molecule type" value="Genomic_DNA"/>
</dbReference>
<organism evidence="1 2">
    <name type="scientific">Solanum verrucosum</name>
    <dbReference type="NCBI Taxonomy" id="315347"/>
    <lineage>
        <taxon>Eukaryota</taxon>
        <taxon>Viridiplantae</taxon>
        <taxon>Streptophyta</taxon>
        <taxon>Embryophyta</taxon>
        <taxon>Tracheophyta</taxon>
        <taxon>Spermatophyta</taxon>
        <taxon>Magnoliopsida</taxon>
        <taxon>eudicotyledons</taxon>
        <taxon>Gunneridae</taxon>
        <taxon>Pentapetalae</taxon>
        <taxon>asterids</taxon>
        <taxon>lamiids</taxon>
        <taxon>Solanales</taxon>
        <taxon>Solanaceae</taxon>
        <taxon>Solanoideae</taxon>
        <taxon>Solaneae</taxon>
        <taxon>Solanum</taxon>
    </lineage>
</organism>
<proteinExistence type="predicted"/>